<dbReference type="InterPro" id="IPR000742">
    <property type="entry name" value="EGF"/>
</dbReference>
<gene>
    <name evidence="5" type="primary">LAMA3_5</name>
    <name evidence="5" type="ORF">OS493_015834</name>
</gene>
<dbReference type="SUPFAM" id="SSF57196">
    <property type="entry name" value="EGF/Laminin"/>
    <property type="match status" value="2"/>
</dbReference>
<sequence length="358" mass="38732">MSGFCKCKPNVIGDFCDSCKPNTWNFDSCLGCEDCACAPASLSASCDVKTGQCECPEGVTGRRCDRCKAGYFAYSAGGCQPCDCEKGEENMFGFCDINTGQCCKPGGNCTICPENYILTPEGCEYCGECVGRLLDTATGLDHNLTQALKSLEHGTAGIIAEGRFTDINETLQRLIPPTNKYNTTMEELSQLVGISGVNASVNDSSSSVNITSTLTEKTNTYEETSKESYNRFGNATSTKDEALALEEEIRKALNTTHVCGANLWTLTNLDELLGKFGSILDKSNSVLENTSLALDTNNISKSYDSQTPLTEATMKKEEVDNALQSLQDVIQTTSSKLLNASSFFTGLQWKFSTTRRAN</sequence>
<comment type="caution">
    <text evidence="3">Lacks conserved residue(s) required for the propagation of feature annotation.</text>
</comment>
<dbReference type="FunFam" id="2.10.25.10:FF:000074">
    <property type="entry name" value="Laminin subunit alpha"/>
    <property type="match status" value="1"/>
</dbReference>
<keyword evidence="1 3" id="KW-1015">Disulfide bond</keyword>
<name>A0A9X0CGH7_9CNID</name>
<dbReference type="GO" id="GO:0009887">
    <property type="term" value="P:animal organ morphogenesis"/>
    <property type="evidence" value="ECO:0007669"/>
    <property type="project" value="TreeGrafter"/>
</dbReference>
<dbReference type="GO" id="GO:0009888">
    <property type="term" value="P:tissue development"/>
    <property type="evidence" value="ECO:0007669"/>
    <property type="project" value="TreeGrafter"/>
</dbReference>
<feature type="disulfide bond" evidence="3">
    <location>
        <begin position="55"/>
        <end position="64"/>
    </location>
</feature>
<evidence type="ECO:0000256" key="3">
    <source>
        <dbReference type="PROSITE-ProRule" id="PRU00460"/>
    </source>
</evidence>
<dbReference type="EMBL" id="MU827785">
    <property type="protein sequence ID" value="KAJ7333746.1"/>
    <property type="molecule type" value="Genomic_DNA"/>
</dbReference>
<dbReference type="PRINTS" id="PR00011">
    <property type="entry name" value="EGFLAMININ"/>
</dbReference>
<dbReference type="InterPro" id="IPR050440">
    <property type="entry name" value="Laminin/Netrin_ECM"/>
</dbReference>
<keyword evidence="6" id="KW-1185">Reference proteome</keyword>
<feature type="domain" description="Laminin EGF-like" evidence="4">
    <location>
        <begin position="35"/>
        <end position="81"/>
    </location>
</feature>
<dbReference type="InterPro" id="IPR002049">
    <property type="entry name" value="LE_dom"/>
</dbReference>
<evidence type="ECO:0000259" key="4">
    <source>
        <dbReference type="PROSITE" id="PS50027"/>
    </source>
</evidence>
<evidence type="ECO:0000256" key="1">
    <source>
        <dbReference type="ARBA" id="ARBA00023157"/>
    </source>
</evidence>
<organism evidence="5 6">
    <name type="scientific">Desmophyllum pertusum</name>
    <dbReference type="NCBI Taxonomy" id="174260"/>
    <lineage>
        <taxon>Eukaryota</taxon>
        <taxon>Metazoa</taxon>
        <taxon>Cnidaria</taxon>
        <taxon>Anthozoa</taxon>
        <taxon>Hexacorallia</taxon>
        <taxon>Scleractinia</taxon>
        <taxon>Caryophylliina</taxon>
        <taxon>Caryophylliidae</taxon>
        <taxon>Desmophyllum</taxon>
    </lineage>
</organism>
<evidence type="ECO:0000313" key="6">
    <source>
        <dbReference type="Proteomes" id="UP001163046"/>
    </source>
</evidence>
<accession>A0A9X0CGH7</accession>
<keyword evidence="2 3" id="KW-0424">Laminin EGF-like domain</keyword>
<evidence type="ECO:0000313" key="5">
    <source>
        <dbReference type="EMBL" id="KAJ7333746.1"/>
    </source>
</evidence>
<dbReference type="PROSITE" id="PS50027">
    <property type="entry name" value="EGF_LAM_2"/>
    <property type="match status" value="1"/>
</dbReference>
<dbReference type="PROSITE" id="PS01248">
    <property type="entry name" value="EGF_LAM_1"/>
    <property type="match status" value="1"/>
</dbReference>
<reference evidence="5" key="1">
    <citation type="submission" date="2023-01" db="EMBL/GenBank/DDBJ databases">
        <title>Genome assembly of the deep-sea coral Lophelia pertusa.</title>
        <authorList>
            <person name="Herrera S."/>
            <person name="Cordes E."/>
        </authorList>
    </citation>
    <scope>NUCLEOTIDE SEQUENCE</scope>
    <source>
        <strain evidence="5">USNM1676648</strain>
        <tissue evidence="5">Polyp</tissue>
    </source>
</reference>
<dbReference type="Gene3D" id="2.10.25.10">
    <property type="entry name" value="Laminin"/>
    <property type="match status" value="2"/>
</dbReference>
<proteinExistence type="predicted"/>
<dbReference type="PANTHER" id="PTHR10574">
    <property type="entry name" value="NETRIN/LAMININ-RELATED"/>
    <property type="match status" value="1"/>
</dbReference>
<dbReference type="PROSITE" id="PS00022">
    <property type="entry name" value="EGF_1"/>
    <property type="match status" value="1"/>
</dbReference>
<dbReference type="SMART" id="SM00180">
    <property type="entry name" value="EGF_Lam"/>
    <property type="match status" value="2"/>
</dbReference>
<evidence type="ECO:0000256" key="2">
    <source>
        <dbReference type="ARBA" id="ARBA00023292"/>
    </source>
</evidence>
<protein>
    <submittedName>
        <fullName evidence="5">Regulation of embryonic development</fullName>
    </submittedName>
</protein>
<dbReference type="OrthoDB" id="9981301at2759"/>
<comment type="caution">
    <text evidence="5">The sequence shown here is derived from an EMBL/GenBank/DDBJ whole genome shotgun (WGS) entry which is preliminary data.</text>
</comment>
<dbReference type="AlphaFoldDB" id="A0A9X0CGH7"/>
<dbReference type="Pfam" id="PF00053">
    <property type="entry name" value="EGF_laminin"/>
    <property type="match status" value="2"/>
</dbReference>
<dbReference type="Proteomes" id="UP001163046">
    <property type="component" value="Unassembled WGS sequence"/>
</dbReference>
<dbReference type="PANTHER" id="PTHR10574:SF406">
    <property type="entry name" value="LAMININ SUBUNIT ALPHA 5"/>
    <property type="match status" value="1"/>
</dbReference>
<dbReference type="CDD" id="cd00055">
    <property type="entry name" value="EGF_Lam"/>
    <property type="match status" value="2"/>
</dbReference>